<keyword evidence="3" id="KW-1185">Reference proteome</keyword>
<dbReference type="AlphaFoldDB" id="A0A062UFV3"/>
<proteinExistence type="predicted"/>
<dbReference type="InterPro" id="IPR025272">
    <property type="entry name" value="SocA_Panacea"/>
</dbReference>
<dbReference type="EMBL" id="AWFG01000001">
    <property type="protein sequence ID" value="KCZ60833.1"/>
    <property type="molecule type" value="Genomic_DNA"/>
</dbReference>
<organism evidence="2 3">
    <name type="scientific">Hyphomonas chukchiensis</name>
    <dbReference type="NCBI Taxonomy" id="1280947"/>
    <lineage>
        <taxon>Bacteria</taxon>
        <taxon>Pseudomonadati</taxon>
        <taxon>Pseudomonadota</taxon>
        <taxon>Alphaproteobacteria</taxon>
        <taxon>Hyphomonadales</taxon>
        <taxon>Hyphomonadaceae</taxon>
        <taxon>Hyphomonas</taxon>
    </lineage>
</organism>
<gene>
    <name evidence="2" type="ORF">HY30_00440</name>
</gene>
<protein>
    <recommendedName>
        <fullName evidence="1">Antitoxin SocA-like Panacea domain-containing protein</fullName>
    </recommendedName>
</protein>
<dbReference type="RefSeq" id="WP_051614549.1">
    <property type="nucleotide sequence ID" value="NZ_AWFG01000001.1"/>
</dbReference>
<evidence type="ECO:0000259" key="1">
    <source>
        <dbReference type="Pfam" id="PF13274"/>
    </source>
</evidence>
<name>A0A062UFV3_9PROT</name>
<dbReference type="Pfam" id="PF13274">
    <property type="entry name" value="SocA_Panacea"/>
    <property type="match status" value="1"/>
</dbReference>
<dbReference type="eggNOG" id="COG3600">
    <property type="taxonomic scope" value="Bacteria"/>
</dbReference>
<evidence type="ECO:0000313" key="2">
    <source>
        <dbReference type="EMBL" id="KCZ60833.1"/>
    </source>
</evidence>
<evidence type="ECO:0000313" key="3">
    <source>
        <dbReference type="Proteomes" id="UP000027190"/>
    </source>
</evidence>
<comment type="caution">
    <text evidence="2">The sequence shown here is derived from an EMBL/GenBank/DDBJ whole genome shotgun (WGS) entry which is preliminary data.</text>
</comment>
<dbReference type="Proteomes" id="UP000027190">
    <property type="component" value="Unassembled WGS sequence"/>
</dbReference>
<reference evidence="2 3" key="1">
    <citation type="journal article" date="2014" name="Antonie Van Leeuwenhoek">
        <title>Hyphomonas beringensis sp. nov. and Hyphomonas chukchiensis sp. nov., isolated from surface seawater of the Bering Sea and Chukchi Sea.</title>
        <authorList>
            <person name="Li C."/>
            <person name="Lai Q."/>
            <person name="Li G."/>
            <person name="Dong C."/>
            <person name="Wang J."/>
            <person name="Liao Y."/>
            <person name="Shao Z."/>
        </authorList>
    </citation>
    <scope>NUCLEOTIDE SEQUENCE [LARGE SCALE GENOMIC DNA]</scope>
    <source>
        <strain evidence="2 3">BH-BN04-4</strain>
    </source>
</reference>
<feature type="domain" description="Antitoxin SocA-like Panacea" evidence="1">
    <location>
        <begin position="34"/>
        <end position="146"/>
    </location>
</feature>
<sequence>MEKRIRFKFAAEKALAAIHYMVCESPGIDLHGMMKTCYFADKSHLEKHKRPVFGATYRAMRFGPVPLEIYEMAKGESYWLAELQVDSLPWRLDGYKLHLADTQTNSCAPDLGALSKTDIDEIQSALQLACSLSFDARTRATHGDDWQRAELGIMQYEDMIPESPNKGELVAYLRETAHNLRL</sequence>
<accession>A0A062UFV3</accession>